<evidence type="ECO:0000256" key="1">
    <source>
        <dbReference type="SAM" id="MobiDB-lite"/>
    </source>
</evidence>
<feature type="region of interest" description="Disordered" evidence="1">
    <location>
        <begin position="1"/>
        <end position="25"/>
    </location>
</feature>
<reference evidence="2 3" key="1">
    <citation type="submission" date="2018-03" db="EMBL/GenBank/DDBJ databases">
        <title>Whole genome sequencing of Histamine producing bacteria.</title>
        <authorList>
            <person name="Butler K."/>
        </authorList>
    </citation>
    <scope>NUCLEOTIDE SEQUENCE [LARGE SCALE GENOMIC DNA]</scope>
    <source>
        <strain evidence="2 3">Res.4.1</strain>
    </source>
</reference>
<name>A0A2T3KUE6_PHOLD</name>
<feature type="compositionally biased region" description="Basic and acidic residues" evidence="1">
    <location>
        <begin position="11"/>
        <end position="21"/>
    </location>
</feature>
<proteinExistence type="predicted"/>
<dbReference type="GeneID" id="99742992"/>
<comment type="caution">
    <text evidence="2">The sequence shown here is derived from an EMBL/GenBank/DDBJ whole genome shotgun (WGS) entry which is preliminary data.</text>
</comment>
<protein>
    <submittedName>
        <fullName evidence="2">Transcriptional regulator</fullName>
    </submittedName>
</protein>
<dbReference type="Pfam" id="PF10115">
    <property type="entry name" value="HlyU"/>
    <property type="match status" value="1"/>
</dbReference>
<dbReference type="RefSeq" id="WP_107174860.1">
    <property type="nucleotide sequence ID" value="NZ_CP131586.1"/>
</dbReference>
<accession>A0A2T3KUE6</accession>
<dbReference type="InterPro" id="IPR018772">
    <property type="entry name" value="Transcription_activator_HlyU"/>
</dbReference>
<dbReference type="Proteomes" id="UP000240530">
    <property type="component" value="Unassembled WGS sequence"/>
</dbReference>
<dbReference type="AlphaFoldDB" id="A0A2T3KUE6"/>
<gene>
    <name evidence="2" type="ORF">C0W93_11920</name>
</gene>
<dbReference type="EMBL" id="PYNS01000012">
    <property type="protein sequence ID" value="PSV10424.1"/>
    <property type="molecule type" value="Genomic_DNA"/>
</dbReference>
<evidence type="ECO:0000313" key="2">
    <source>
        <dbReference type="EMBL" id="PSV10424.1"/>
    </source>
</evidence>
<sequence>MGFFSKLFGSKKSESKNEQVEPTHYNDYLIYPEPKQEGGQFRIAGRICKEINGELKTHHFIRSDLLSSRHDAETFMIKKSEMFIDQMGEKMFD</sequence>
<organism evidence="2 3">
    <name type="scientific">Photobacterium leiognathi subsp. mandapamensis</name>
    <name type="common">Photobacterium mandapamensis</name>
    <dbReference type="NCBI Taxonomy" id="48408"/>
    <lineage>
        <taxon>Bacteria</taxon>
        <taxon>Pseudomonadati</taxon>
        <taxon>Pseudomonadota</taxon>
        <taxon>Gammaproteobacteria</taxon>
        <taxon>Vibrionales</taxon>
        <taxon>Vibrionaceae</taxon>
        <taxon>Photobacterium</taxon>
    </lineage>
</organism>
<evidence type="ECO:0000313" key="3">
    <source>
        <dbReference type="Proteomes" id="UP000240530"/>
    </source>
</evidence>